<dbReference type="FunFam" id="3.80.10.10:FF:000190">
    <property type="entry name" value="Receptor-like kinase TMK4"/>
    <property type="match status" value="1"/>
</dbReference>
<evidence type="ECO:0000256" key="11">
    <source>
        <dbReference type="ARBA" id="ARBA00022777"/>
    </source>
</evidence>
<keyword evidence="12 18" id="KW-0067">ATP-binding</keyword>
<dbReference type="FunFam" id="3.30.200.20:FF:000039">
    <property type="entry name" value="receptor-like protein kinase FERONIA"/>
    <property type="match status" value="1"/>
</dbReference>
<dbReference type="GO" id="GO:0006952">
    <property type="term" value="P:defense response"/>
    <property type="evidence" value="ECO:0007669"/>
    <property type="project" value="UniProtKB-ARBA"/>
</dbReference>
<dbReference type="Gene3D" id="3.80.10.10">
    <property type="entry name" value="Ribonuclease Inhibitor"/>
    <property type="match status" value="2"/>
</dbReference>
<evidence type="ECO:0000256" key="13">
    <source>
        <dbReference type="ARBA" id="ARBA00022989"/>
    </source>
</evidence>
<dbReference type="PANTHER" id="PTHR47986:SF1">
    <property type="entry name" value="OS04G0685900 PROTEIN"/>
    <property type="match status" value="1"/>
</dbReference>
<keyword evidence="16" id="KW-0675">Receptor</keyword>
<dbReference type="InterPro" id="IPR052422">
    <property type="entry name" value="Auxin_Ser/Thr_Kinase"/>
</dbReference>
<evidence type="ECO:0000256" key="19">
    <source>
        <dbReference type="SAM" id="Phobius"/>
    </source>
</evidence>
<keyword evidence="7 19" id="KW-0812">Transmembrane</keyword>
<keyword evidence="4" id="KW-0723">Serine/threonine-protein kinase</keyword>
<dbReference type="SMART" id="SM00369">
    <property type="entry name" value="LRR_TYP"/>
    <property type="match status" value="4"/>
</dbReference>
<dbReference type="OrthoDB" id="893044at2759"/>
<feature type="signal peptide" evidence="20">
    <location>
        <begin position="1"/>
        <end position="16"/>
    </location>
</feature>
<evidence type="ECO:0000256" key="16">
    <source>
        <dbReference type="ARBA" id="ARBA00023170"/>
    </source>
</evidence>
<dbReference type="Proteomes" id="UP000298416">
    <property type="component" value="Unassembled WGS sequence"/>
</dbReference>
<dbReference type="EMBL" id="PNBA02000002">
    <property type="protein sequence ID" value="KAG6433126.1"/>
    <property type="molecule type" value="Genomic_DNA"/>
</dbReference>
<keyword evidence="6" id="KW-0808">Transferase</keyword>
<keyword evidence="15" id="KW-1015">Disulfide bond</keyword>
<evidence type="ECO:0000256" key="20">
    <source>
        <dbReference type="SAM" id="SignalP"/>
    </source>
</evidence>
<keyword evidence="23" id="KW-1185">Reference proteome</keyword>
<keyword evidence="11" id="KW-0418">Kinase</keyword>
<dbReference type="FunFam" id="1.10.510.10:FF:000468">
    <property type="entry name" value="PTI1-like tyrosine-protein kinase 3"/>
    <property type="match status" value="1"/>
</dbReference>
<dbReference type="GO" id="GO:0005886">
    <property type="term" value="C:plasma membrane"/>
    <property type="evidence" value="ECO:0007669"/>
    <property type="project" value="UniProtKB-SubCell"/>
</dbReference>
<evidence type="ECO:0000256" key="14">
    <source>
        <dbReference type="ARBA" id="ARBA00023136"/>
    </source>
</evidence>
<sequence>MKRLALLFFLLGCSNAVTNPNDFKILSDFKKGLENPDLLKWPNTGRDPCGPPVWPHIGCSKGRVTAIQVQGLGLKGPLPPNINQLSQLKNIGFQNNRFNGNLPSFSGLSNLQYAYLNLNRFETIPLDFFRGLSNVMVLALDNNPFNQSFGWSIPSDLADCTRLVNFSCSSCNIFGEVPSFFGKLSSLSSLMLSSNRLSGGIPLSFSGSLLQILWLNNQEYGGMNGSIGVIGSMVLLTKLWLHGNQFTGPIPESIGSLTSLRELNLNGNLLVGLIPPGLARLNLQLLDLSNNMFMGTMPRLSAAKVSYASNSFCQPDPGLQCDPQVNALLEFLKYVEYPVSLASEWKGNDPCAGPWWGISCNPSKEVSVVNMKSMMLNGTVSPSLSLLSSLVEIHLEGNYLQGRLPQNLTMLRSLRLLDLRGNDLEVPLPKFPTNVKVVYDTPSSPSSHETSDVDGNVAHSTKSRFGIILASAALLTLVAVLAIIFCLMKRRRRKNGDVESSASGGIRTFEASTSPIFSLSSLREVTDNFAQENILGRGGFGVVYKGKLKDGTMLAVKRMESGVMSDKGTSEFQTEITVLSSVRHRHLVSLLGYTGEGNERLLVYEYMPQGALSRHLFYWKMMDLEPLSWCKRLIIALDVAKGVEYLHSMAHYTFIHRDLKSSNILLDHELRAKVSDFGLVKLALDSGTSFATRLAGTFGYLAPEYAVTGRITTKVDVFSFGVILMELVTGLVAVDEQRPEEKQYLVDWFWKIKEDRETLLACVDPALNVDEDGHDSIMAVAELAGHCTVKDPSRRADMGYAVSVLARLVETWRPHEGMSRCSSTRSEMPLPELVKSWKEEDRVAALNAPSQSHH</sequence>
<evidence type="ECO:0000256" key="7">
    <source>
        <dbReference type="ARBA" id="ARBA00022692"/>
    </source>
</evidence>
<evidence type="ECO:0000256" key="15">
    <source>
        <dbReference type="ARBA" id="ARBA00023157"/>
    </source>
</evidence>
<dbReference type="InterPro" id="IPR000719">
    <property type="entry name" value="Prot_kinase_dom"/>
</dbReference>
<feature type="binding site" evidence="18">
    <location>
        <position position="557"/>
    </location>
    <ligand>
        <name>ATP</name>
        <dbReference type="ChEBI" id="CHEBI:30616"/>
    </ligand>
</feature>
<dbReference type="SUPFAM" id="SSF56112">
    <property type="entry name" value="Protein kinase-like (PK-like)"/>
    <property type="match status" value="1"/>
</dbReference>
<dbReference type="InterPro" id="IPR013210">
    <property type="entry name" value="LRR_N_plant-typ"/>
</dbReference>
<organism evidence="22">
    <name type="scientific">Salvia splendens</name>
    <name type="common">Scarlet sage</name>
    <dbReference type="NCBI Taxonomy" id="180675"/>
    <lineage>
        <taxon>Eukaryota</taxon>
        <taxon>Viridiplantae</taxon>
        <taxon>Streptophyta</taxon>
        <taxon>Embryophyta</taxon>
        <taxon>Tracheophyta</taxon>
        <taxon>Spermatophyta</taxon>
        <taxon>Magnoliopsida</taxon>
        <taxon>eudicotyledons</taxon>
        <taxon>Gunneridae</taxon>
        <taxon>Pentapetalae</taxon>
        <taxon>asterids</taxon>
        <taxon>lamiids</taxon>
        <taxon>Lamiales</taxon>
        <taxon>Lamiaceae</taxon>
        <taxon>Nepetoideae</taxon>
        <taxon>Mentheae</taxon>
        <taxon>Salviinae</taxon>
        <taxon>Salvia</taxon>
        <taxon>Salvia subgen. Calosphace</taxon>
        <taxon>core Calosphace</taxon>
    </lineage>
</organism>
<feature type="chain" id="PRO_5036446434" description="Protein kinase domain-containing protein" evidence="20">
    <location>
        <begin position="17"/>
        <end position="854"/>
    </location>
</feature>
<dbReference type="Gene3D" id="3.30.200.20">
    <property type="entry name" value="Phosphorylase Kinase, domain 1"/>
    <property type="match status" value="1"/>
</dbReference>
<evidence type="ECO:0000313" key="23">
    <source>
        <dbReference type="Proteomes" id="UP000298416"/>
    </source>
</evidence>
<keyword evidence="3" id="KW-1003">Cell membrane</keyword>
<accession>A0A8X8YN89</accession>
<comment type="similarity">
    <text evidence="2">Belongs to the protein kinase superfamily. Ser/Thr protein kinase family.</text>
</comment>
<evidence type="ECO:0000313" key="22">
    <source>
        <dbReference type="EMBL" id="KAG6433126.1"/>
    </source>
</evidence>
<dbReference type="GO" id="GO:0004674">
    <property type="term" value="F:protein serine/threonine kinase activity"/>
    <property type="evidence" value="ECO:0007669"/>
    <property type="project" value="UniProtKB-KW"/>
</dbReference>
<comment type="caution">
    <text evidence="22">The sequence shown here is derived from an EMBL/GenBank/DDBJ whole genome shotgun (WGS) entry which is preliminary data.</text>
</comment>
<dbReference type="Gene3D" id="1.10.510.10">
    <property type="entry name" value="Transferase(Phosphotransferase) domain 1"/>
    <property type="match status" value="1"/>
</dbReference>
<dbReference type="Pfam" id="PF00069">
    <property type="entry name" value="Pkinase"/>
    <property type="match status" value="1"/>
</dbReference>
<keyword evidence="5" id="KW-0433">Leucine-rich repeat</keyword>
<keyword evidence="14 19" id="KW-0472">Membrane</keyword>
<dbReference type="PROSITE" id="PS00107">
    <property type="entry name" value="PROTEIN_KINASE_ATP"/>
    <property type="match status" value="1"/>
</dbReference>
<evidence type="ECO:0000256" key="17">
    <source>
        <dbReference type="ARBA" id="ARBA00023180"/>
    </source>
</evidence>
<keyword evidence="10 18" id="KW-0547">Nucleotide-binding</keyword>
<evidence type="ECO:0000259" key="21">
    <source>
        <dbReference type="PROSITE" id="PS50011"/>
    </source>
</evidence>
<evidence type="ECO:0000256" key="12">
    <source>
        <dbReference type="ARBA" id="ARBA00022840"/>
    </source>
</evidence>
<evidence type="ECO:0000256" key="9">
    <source>
        <dbReference type="ARBA" id="ARBA00022737"/>
    </source>
</evidence>
<reference evidence="22" key="2">
    <citation type="submission" date="2020-08" db="EMBL/GenBank/DDBJ databases">
        <title>Plant Genome Project.</title>
        <authorList>
            <person name="Zhang R.-G."/>
        </authorList>
    </citation>
    <scope>NUCLEOTIDE SEQUENCE</scope>
    <source>
        <strain evidence="22">Huo1</strain>
        <tissue evidence="22">Leaf</tissue>
    </source>
</reference>
<evidence type="ECO:0000256" key="1">
    <source>
        <dbReference type="ARBA" id="ARBA00004162"/>
    </source>
</evidence>
<keyword evidence="8 20" id="KW-0732">Signal</keyword>
<evidence type="ECO:0000256" key="5">
    <source>
        <dbReference type="ARBA" id="ARBA00022614"/>
    </source>
</evidence>
<evidence type="ECO:0000256" key="4">
    <source>
        <dbReference type="ARBA" id="ARBA00022527"/>
    </source>
</evidence>
<feature type="domain" description="Protein kinase" evidence="21">
    <location>
        <begin position="529"/>
        <end position="818"/>
    </location>
</feature>
<dbReference type="InterPro" id="IPR008271">
    <property type="entry name" value="Ser/Thr_kinase_AS"/>
</dbReference>
<evidence type="ECO:0000256" key="6">
    <source>
        <dbReference type="ARBA" id="ARBA00022679"/>
    </source>
</evidence>
<dbReference type="SMART" id="SM00220">
    <property type="entry name" value="S_TKc"/>
    <property type="match status" value="1"/>
</dbReference>
<gene>
    <name evidence="22" type="ORF">SASPL_104734</name>
</gene>
<evidence type="ECO:0000256" key="10">
    <source>
        <dbReference type="ARBA" id="ARBA00022741"/>
    </source>
</evidence>
<dbReference type="PANTHER" id="PTHR47986">
    <property type="entry name" value="OSJNBA0070M12.3 PROTEIN"/>
    <property type="match status" value="1"/>
</dbReference>
<evidence type="ECO:0000256" key="18">
    <source>
        <dbReference type="PROSITE-ProRule" id="PRU10141"/>
    </source>
</evidence>
<dbReference type="Pfam" id="PF08263">
    <property type="entry name" value="LRRNT_2"/>
    <property type="match status" value="2"/>
</dbReference>
<dbReference type="InterPro" id="IPR011009">
    <property type="entry name" value="Kinase-like_dom_sf"/>
</dbReference>
<evidence type="ECO:0000256" key="3">
    <source>
        <dbReference type="ARBA" id="ARBA00022475"/>
    </source>
</evidence>
<name>A0A8X8YN89_SALSN</name>
<dbReference type="InterPro" id="IPR017441">
    <property type="entry name" value="Protein_kinase_ATP_BS"/>
</dbReference>
<dbReference type="InterPro" id="IPR003591">
    <property type="entry name" value="Leu-rich_rpt_typical-subtyp"/>
</dbReference>
<comment type="subcellular location">
    <subcellularLocation>
        <location evidence="1">Cell membrane</location>
        <topology evidence="1">Single-pass membrane protein</topology>
    </subcellularLocation>
</comment>
<dbReference type="GO" id="GO:0005524">
    <property type="term" value="F:ATP binding"/>
    <property type="evidence" value="ECO:0007669"/>
    <property type="project" value="UniProtKB-UniRule"/>
</dbReference>
<feature type="transmembrane region" description="Helical" evidence="19">
    <location>
        <begin position="465"/>
        <end position="487"/>
    </location>
</feature>
<dbReference type="FunFam" id="3.80.10.10:FF:000129">
    <property type="entry name" value="Leucine-rich repeat receptor-like kinase"/>
    <property type="match status" value="1"/>
</dbReference>
<dbReference type="InterPro" id="IPR032675">
    <property type="entry name" value="LRR_dom_sf"/>
</dbReference>
<dbReference type="AlphaFoldDB" id="A0A8X8YN89"/>
<dbReference type="CDD" id="cd14066">
    <property type="entry name" value="STKc_IRAK"/>
    <property type="match status" value="1"/>
</dbReference>
<protein>
    <recommendedName>
        <fullName evidence="21">Protein kinase domain-containing protein</fullName>
    </recommendedName>
</protein>
<evidence type="ECO:0000256" key="8">
    <source>
        <dbReference type="ARBA" id="ARBA00022729"/>
    </source>
</evidence>
<evidence type="ECO:0000256" key="2">
    <source>
        <dbReference type="ARBA" id="ARBA00008684"/>
    </source>
</evidence>
<keyword evidence="13 19" id="KW-1133">Transmembrane helix</keyword>
<dbReference type="SUPFAM" id="SSF52058">
    <property type="entry name" value="L domain-like"/>
    <property type="match status" value="2"/>
</dbReference>
<dbReference type="PROSITE" id="PS50011">
    <property type="entry name" value="PROTEIN_KINASE_DOM"/>
    <property type="match status" value="1"/>
</dbReference>
<reference evidence="22" key="1">
    <citation type="submission" date="2018-01" db="EMBL/GenBank/DDBJ databases">
        <authorList>
            <person name="Mao J.F."/>
        </authorList>
    </citation>
    <scope>NUCLEOTIDE SEQUENCE</scope>
    <source>
        <strain evidence="22">Huo1</strain>
        <tissue evidence="22">Leaf</tissue>
    </source>
</reference>
<proteinExistence type="inferred from homology"/>
<dbReference type="GO" id="GO:0051707">
    <property type="term" value="P:response to other organism"/>
    <property type="evidence" value="ECO:0007669"/>
    <property type="project" value="UniProtKB-ARBA"/>
</dbReference>
<dbReference type="PROSITE" id="PS00108">
    <property type="entry name" value="PROTEIN_KINASE_ST"/>
    <property type="match status" value="1"/>
</dbReference>
<dbReference type="InterPro" id="IPR001611">
    <property type="entry name" value="Leu-rich_rpt"/>
</dbReference>
<keyword evidence="17" id="KW-0325">Glycoprotein</keyword>
<keyword evidence="9" id="KW-0677">Repeat</keyword>
<dbReference type="Pfam" id="PF00560">
    <property type="entry name" value="LRR_1"/>
    <property type="match status" value="3"/>
</dbReference>